<keyword evidence="5" id="KW-1185">Reference proteome</keyword>
<name>A0A3P6ARU6_BRACM</name>
<evidence type="ECO:0000313" key="3">
    <source>
        <dbReference type="EMBL" id="VDC90393.1"/>
    </source>
</evidence>
<dbReference type="AlphaFoldDB" id="A0A3P6ARU6"/>
<evidence type="ECO:0000313" key="4">
    <source>
        <dbReference type="EnsemblPlants" id="Bra035341.1-P"/>
    </source>
</evidence>
<evidence type="ECO:0000313" key="5">
    <source>
        <dbReference type="Proteomes" id="UP000011750"/>
    </source>
</evidence>
<evidence type="ECO:0000256" key="1">
    <source>
        <dbReference type="SAM" id="MobiDB-lite"/>
    </source>
</evidence>
<feature type="compositionally biased region" description="Basic and acidic residues" evidence="1">
    <location>
        <begin position="113"/>
        <end position="123"/>
    </location>
</feature>
<feature type="region of interest" description="Disordered" evidence="1">
    <location>
        <begin position="1"/>
        <end position="34"/>
    </location>
</feature>
<reference evidence="3" key="3">
    <citation type="submission" date="2018-11" db="EMBL/GenBank/DDBJ databases">
        <authorList>
            <consortium name="Genoscope - CEA"/>
            <person name="William W."/>
        </authorList>
    </citation>
    <scope>NUCLEOTIDE SEQUENCE</scope>
</reference>
<feature type="compositionally biased region" description="Basic residues" evidence="1">
    <location>
        <begin position="97"/>
        <end position="106"/>
    </location>
</feature>
<dbReference type="Proteomes" id="UP000694005">
    <property type="component" value="Chromosome A02"/>
</dbReference>
<organism evidence="3">
    <name type="scientific">Brassica campestris</name>
    <name type="common">Field mustard</name>
    <dbReference type="NCBI Taxonomy" id="3711"/>
    <lineage>
        <taxon>Eukaryota</taxon>
        <taxon>Viridiplantae</taxon>
        <taxon>Streptophyta</taxon>
        <taxon>Embryophyta</taxon>
        <taxon>Tracheophyta</taxon>
        <taxon>Spermatophyta</taxon>
        <taxon>Magnoliopsida</taxon>
        <taxon>eudicotyledons</taxon>
        <taxon>Gunneridae</taxon>
        <taxon>Pentapetalae</taxon>
        <taxon>rosids</taxon>
        <taxon>malvids</taxon>
        <taxon>Brassicales</taxon>
        <taxon>Brassicaceae</taxon>
        <taxon>Brassiceae</taxon>
        <taxon>Brassica</taxon>
    </lineage>
</organism>
<dbReference type="Gramene" id="Bra035341.1">
    <property type="protein sequence ID" value="Bra035341.1-P"/>
    <property type="gene ID" value="Bra035341"/>
</dbReference>
<sequence>MSSSNNVQKEGDVEMSDAAGASPSVLPAAGEKSSALPAAGAVPAHIVEFLSFQTKRVIVLGLLARNRTSANPDAAKRKRFTEAGALPAKASGSGLSSRHRAKRMRIGGRGLAKKLEESREKSSQSKGKLKVIEDADSLKEARFESRIGELEWDLGKTFARSERPRKPCALSFRHVRNLALARVEEGTNKVGEAPLSPRAEGAMLPLCRAELVDAEGDFDQILDGLKSECILPSRSSKPEGQDPVA</sequence>
<dbReference type="HOGENOM" id="CLU_1134920_0_0_1"/>
<dbReference type="EnsemblPlants" id="Bra035341.1">
    <property type="protein sequence ID" value="Bra035341.1-P"/>
    <property type="gene ID" value="Bra035341"/>
</dbReference>
<reference evidence="5" key="1">
    <citation type="journal article" date="2011" name="Nat. Genet.">
        <title>The genome of the mesopolyploid crop species Brassica rapa.</title>
        <authorList>
            <consortium name="Brassica rapa Genome Sequencing Project Consortium"/>
            <person name="Wang X."/>
            <person name="Wang H."/>
            <person name="Wang J."/>
            <person name="Sun R."/>
            <person name="Wu J."/>
            <person name="Liu S."/>
            <person name="Bai Y."/>
            <person name="Mun J.H."/>
            <person name="Bancroft I."/>
            <person name="Cheng F."/>
            <person name="Huang S."/>
            <person name="Li X."/>
            <person name="Hua W."/>
            <person name="Wang J."/>
            <person name="Wang X."/>
            <person name="Freeling M."/>
            <person name="Pires J.C."/>
            <person name="Paterson A.H."/>
            <person name="Chalhoub B."/>
            <person name="Wang B."/>
            <person name="Hayward A."/>
            <person name="Sharpe A.G."/>
            <person name="Park B.S."/>
            <person name="Weisshaar B."/>
            <person name="Liu B."/>
            <person name="Li B."/>
            <person name="Liu B."/>
            <person name="Tong C."/>
            <person name="Song C."/>
            <person name="Duran C."/>
            <person name="Peng C."/>
            <person name="Geng C."/>
            <person name="Koh C."/>
            <person name="Lin C."/>
            <person name="Edwards D."/>
            <person name="Mu D."/>
            <person name="Shen D."/>
            <person name="Soumpourou E."/>
            <person name="Li F."/>
            <person name="Fraser F."/>
            <person name="Conant G."/>
            <person name="Lassalle G."/>
            <person name="King G.J."/>
            <person name="Bonnema G."/>
            <person name="Tang H."/>
            <person name="Wang H."/>
            <person name="Belcram H."/>
            <person name="Zhou H."/>
            <person name="Hirakawa H."/>
            <person name="Abe H."/>
            <person name="Guo H."/>
            <person name="Wang H."/>
            <person name="Jin H."/>
            <person name="Parkin I.A."/>
            <person name="Batley J."/>
            <person name="Kim J.S."/>
            <person name="Just J."/>
            <person name="Li J."/>
            <person name="Xu J."/>
            <person name="Deng J."/>
            <person name="Kim J.A."/>
            <person name="Li J."/>
            <person name="Yu J."/>
            <person name="Meng J."/>
            <person name="Wang J."/>
            <person name="Min J."/>
            <person name="Poulain J."/>
            <person name="Wang J."/>
            <person name="Hatakeyama K."/>
            <person name="Wu K."/>
            <person name="Wang L."/>
            <person name="Fang L."/>
            <person name="Trick M."/>
            <person name="Links M.G."/>
            <person name="Zhao M."/>
            <person name="Jin M."/>
            <person name="Ramchiary N."/>
            <person name="Drou N."/>
            <person name="Berkman P.J."/>
            <person name="Cai Q."/>
            <person name="Huang Q."/>
            <person name="Li R."/>
            <person name="Tabata S."/>
            <person name="Cheng S."/>
            <person name="Zhang S."/>
            <person name="Zhang S."/>
            <person name="Huang S."/>
            <person name="Sato S."/>
            <person name="Sun S."/>
            <person name="Kwon S.J."/>
            <person name="Choi S.R."/>
            <person name="Lee T.H."/>
            <person name="Fan W."/>
            <person name="Zhao X."/>
            <person name="Tan X."/>
            <person name="Xu X."/>
            <person name="Wang Y."/>
            <person name="Qiu Y."/>
            <person name="Yin Y."/>
            <person name="Li Y."/>
            <person name="Du Y."/>
            <person name="Liao Y."/>
            <person name="Lim Y."/>
            <person name="Narusaka Y."/>
            <person name="Wang Y."/>
            <person name="Wang Z."/>
            <person name="Li Z."/>
            <person name="Wang Z."/>
            <person name="Xiong Z."/>
            <person name="Zhang Z."/>
        </authorList>
    </citation>
    <scope>NUCLEOTIDE SEQUENCE [LARGE SCALE GENOMIC DNA]</scope>
    <source>
        <strain evidence="5">cv. Chiifu-401-42</strain>
    </source>
</reference>
<protein>
    <submittedName>
        <fullName evidence="3 4">Uncharacterized protein</fullName>
    </submittedName>
</protein>
<feature type="region of interest" description="Disordered" evidence="1">
    <location>
        <begin position="70"/>
        <end position="128"/>
    </location>
</feature>
<reference evidence="5" key="2">
    <citation type="journal article" date="2018" name="Hortic Res">
        <title>Improved Brassica rapa reference genome by single-molecule sequencing and chromosome conformation capture technologies.</title>
        <authorList>
            <person name="Zhang L."/>
            <person name="Cai X."/>
            <person name="Wu J."/>
            <person name="Liu M."/>
            <person name="Grob S."/>
            <person name="Cheng F."/>
            <person name="Liang J."/>
            <person name="Cai C."/>
            <person name="Liu Z."/>
            <person name="Liu B."/>
            <person name="Wang F."/>
            <person name="Li S."/>
            <person name="Liu F."/>
            <person name="Li X."/>
            <person name="Cheng L."/>
            <person name="Yang W."/>
            <person name="Li M.H."/>
            <person name="Grossniklaus U."/>
            <person name="Zheng H."/>
            <person name="Wang X."/>
        </authorList>
    </citation>
    <scope>NUCLEOTIDE SEQUENCE [LARGE SCALE GENOMIC DNA]</scope>
    <source>
        <strain evidence="5">cv. Chiifu-401-42</strain>
    </source>
</reference>
<gene>
    <name evidence="3" type="ORF">BRAA02T07799Z</name>
    <name evidence="2" type="ORF">BRAPAZ1V2_A02P34710.2</name>
</gene>
<evidence type="ECO:0000313" key="2">
    <source>
        <dbReference type="EMBL" id="CAG7894519.1"/>
    </source>
</evidence>
<accession>A0A3P6ARU6</accession>
<dbReference type="Proteomes" id="UP000011750">
    <property type="component" value="Unassembled WGS sequence"/>
</dbReference>
<dbReference type="EMBL" id="LS974618">
    <property type="protein sequence ID" value="CAG7894519.1"/>
    <property type="molecule type" value="Genomic_DNA"/>
</dbReference>
<accession>M4F2P2</accession>
<dbReference type="Gramene" id="A02p34710.2_BraZ1">
    <property type="protein sequence ID" value="A02p34710.2_BraZ1.CDS"/>
    <property type="gene ID" value="A02g34710.2_BraZ1"/>
</dbReference>
<reference evidence="4" key="4">
    <citation type="submission" date="2023-03" db="UniProtKB">
        <authorList>
            <consortium name="EnsemblPlants"/>
        </authorList>
    </citation>
    <scope>IDENTIFICATION</scope>
    <source>
        <strain evidence="4">cv. Chiifu-401-42</strain>
    </source>
</reference>
<proteinExistence type="predicted"/>
<dbReference type="EMBL" id="LR031573">
    <property type="protein sequence ID" value="VDC90393.1"/>
    <property type="molecule type" value="Genomic_DNA"/>
</dbReference>